<feature type="region of interest" description="Disordered" evidence="1">
    <location>
        <begin position="73"/>
        <end position="96"/>
    </location>
</feature>
<reference evidence="2" key="1">
    <citation type="submission" date="2020-01" db="EMBL/GenBank/DDBJ databases">
        <title>Genome sequence of Kobresia littledalei, the first chromosome-level genome in the family Cyperaceae.</title>
        <authorList>
            <person name="Qu G."/>
        </authorList>
    </citation>
    <scope>NUCLEOTIDE SEQUENCE</scope>
    <source>
        <strain evidence="2">C.B.Clarke</strain>
        <tissue evidence="2">Leaf</tissue>
    </source>
</reference>
<comment type="caution">
    <text evidence="2">The sequence shown here is derived from an EMBL/GenBank/DDBJ whole genome shotgun (WGS) entry which is preliminary data.</text>
</comment>
<sequence length="144" mass="16093">MPKPKFLSSLIRLNTSLKSQSSKKVAPATPLAIPREVEITKSREELLRSLSDLPDTDSSRELSFSFLVNNESTNNDTNMESGWKKEKPLKKSLTMKEKKRKRAGCCPCNGDGVLLNLHVYRFLIPEAVARPLRAMGRLALLIPG</sequence>
<proteinExistence type="predicted"/>
<protein>
    <submittedName>
        <fullName evidence="2">Uncharacterized protein</fullName>
    </submittedName>
</protein>
<evidence type="ECO:0000256" key="1">
    <source>
        <dbReference type="SAM" id="MobiDB-lite"/>
    </source>
</evidence>
<dbReference type="EMBL" id="SWLB01000195">
    <property type="protein sequence ID" value="KAF3319876.1"/>
    <property type="molecule type" value="Genomic_DNA"/>
</dbReference>
<organism evidence="2 3">
    <name type="scientific">Carex littledalei</name>
    <dbReference type="NCBI Taxonomy" id="544730"/>
    <lineage>
        <taxon>Eukaryota</taxon>
        <taxon>Viridiplantae</taxon>
        <taxon>Streptophyta</taxon>
        <taxon>Embryophyta</taxon>
        <taxon>Tracheophyta</taxon>
        <taxon>Spermatophyta</taxon>
        <taxon>Magnoliopsida</taxon>
        <taxon>Liliopsida</taxon>
        <taxon>Poales</taxon>
        <taxon>Cyperaceae</taxon>
        <taxon>Cyperoideae</taxon>
        <taxon>Cariceae</taxon>
        <taxon>Carex</taxon>
        <taxon>Carex subgen. Euthyceras</taxon>
    </lineage>
</organism>
<gene>
    <name evidence="2" type="ORF">FCM35_KLT21866</name>
</gene>
<dbReference type="Proteomes" id="UP000623129">
    <property type="component" value="Unassembled WGS sequence"/>
</dbReference>
<dbReference type="AlphaFoldDB" id="A0A833QC26"/>
<accession>A0A833QC26</accession>
<evidence type="ECO:0000313" key="2">
    <source>
        <dbReference type="EMBL" id="KAF3319876.1"/>
    </source>
</evidence>
<evidence type="ECO:0000313" key="3">
    <source>
        <dbReference type="Proteomes" id="UP000623129"/>
    </source>
</evidence>
<name>A0A833QC26_9POAL</name>
<keyword evidence="3" id="KW-1185">Reference proteome</keyword>